<organism evidence="1 2">
    <name type="scientific">Naganishia cerealis</name>
    <dbReference type="NCBI Taxonomy" id="610337"/>
    <lineage>
        <taxon>Eukaryota</taxon>
        <taxon>Fungi</taxon>
        <taxon>Dikarya</taxon>
        <taxon>Basidiomycota</taxon>
        <taxon>Agaricomycotina</taxon>
        <taxon>Tremellomycetes</taxon>
        <taxon>Filobasidiales</taxon>
        <taxon>Filobasidiaceae</taxon>
        <taxon>Naganishia</taxon>
    </lineage>
</organism>
<dbReference type="Proteomes" id="UP001241377">
    <property type="component" value="Unassembled WGS sequence"/>
</dbReference>
<accession>A0ACC2UXJ1</accession>
<keyword evidence="2" id="KW-1185">Reference proteome</keyword>
<name>A0ACC2UXJ1_9TREE</name>
<gene>
    <name evidence="1" type="ORF">QFC19_009256</name>
</gene>
<proteinExistence type="predicted"/>
<evidence type="ECO:0000313" key="2">
    <source>
        <dbReference type="Proteomes" id="UP001241377"/>
    </source>
</evidence>
<evidence type="ECO:0000313" key="1">
    <source>
        <dbReference type="EMBL" id="KAJ9091082.1"/>
    </source>
</evidence>
<sequence>MPPRRAAANAARPQASSPELEPIAGPAVASFGPAVPNTTGDAEFAAALHQQEVAAREQQRQALARRQAIEEVIRQRRAERLAAGDAEDGDDGAAGLGVGRGGAARYGVRPVPRAHREWPGRPREPYMMELIRAQLRNEVEEARQGRGNLRFENDEDIAARQAILEQVNLIWGPYRQQSVEESWSGINFTPRHNPLLGFTYDFDKDAEEEREPAEIVRLDFDDDSPIIEELKAPTAGTSKHSGRKNSMISVDGNGKVEMSLVCARCNEQLRVSQGQRSDADRVFALRCGHLIDKRCLDEISQPRPEQEISRDEETKPGFVKMGKGKAVESSQRAGTFVVKGSDDGFSMTPKASASALPRIISPSAHLDQLSSSPPAPFNNREAGSSNQKMPARTTRSSVRAAATQSASDAQLDEVAPSEDEMDNDGLNRNAQPAGRKRNLRSKATNKHTPSGPIKKLKAPKETREFRWTCPVAACGREHFSEEIDGVWKPKNTMIVQLFV</sequence>
<protein>
    <submittedName>
        <fullName evidence="1">Uncharacterized protein</fullName>
    </submittedName>
</protein>
<comment type="caution">
    <text evidence="1">The sequence shown here is derived from an EMBL/GenBank/DDBJ whole genome shotgun (WGS) entry which is preliminary data.</text>
</comment>
<dbReference type="EMBL" id="JASBWR010000155">
    <property type="protein sequence ID" value="KAJ9091082.1"/>
    <property type="molecule type" value="Genomic_DNA"/>
</dbReference>
<reference evidence="1" key="1">
    <citation type="submission" date="2023-04" db="EMBL/GenBank/DDBJ databases">
        <title>Draft Genome sequencing of Naganishia species isolated from polar environments using Oxford Nanopore Technology.</title>
        <authorList>
            <person name="Leo P."/>
            <person name="Venkateswaran K."/>
        </authorList>
    </citation>
    <scope>NUCLEOTIDE SEQUENCE</scope>
    <source>
        <strain evidence="1">MNA-CCFEE 5261</strain>
    </source>
</reference>